<evidence type="ECO:0000259" key="5">
    <source>
        <dbReference type="Pfam" id="PF22020"/>
    </source>
</evidence>
<evidence type="ECO:0000259" key="4">
    <source>
        <dbReference type="Pfam" id="PF01170"/>
    </source>
</evidence>
<evidence type="ECO:0000313" key="6">
    <source>
        <dbReference type="EMBL" id="GAB1252361.1"/>
    </source>
</evidence>
<feature type="domain" description="RlmL ferredoxin-like" evidence="5">
    <location>
        <begin position="17"/>
        <end position="71"/>
    </location>
</feature>
<evidence type="ECO:0000256" key="2">
    <source>
        <dbReference type="ARBA" id="ARBA00022679"/>
    </source>
</evidence>
<evidence type="ECO:0000313" key="7">
    <source>
        <dbReference type="Proteomes" id="UP001628220"/>
    </source>
</evidence>
<dbReference type="Pfam" id="PF01170">
    <property type="entry name" value="UPF0020"/>
    <property type="match status" value="1"/>
</dbReference>
<feature type="compositionally biased region" description="Basic and acidic residues" evidence="3">
    <location>
        <begin position="434"/>
        <end position="455"/>
    </location>
</feature>
<feature type="region of interest" description="Disordered" evidence="3">
    <location>
        <begin position="395"/>
        <end position="483"/>
    </location>
</feature>
<proteinExistence type="predicted"/>
<evidence type="ECO:0000256" key="3">
    <source>
        <dbReference type="SAM" id="MobiDB-lite"/>
    </source>
</evidence>
<feature type="domain" description="Ribosomal RNA large subunit methyltransferase K/L-like methyltransferase" evidence="4">
    <location>
        <begin position="177"/>
        <end position="381"/>
    </location>
</feature>
<keyword evidence="2" id="KW-0808">Transferase</keyword>
<dbReference type="Proteomes" id="UP001628220">
    <property type="component" value="Unassembled WGS sequence"/>
</dbReference>
<dbReference type="PANTHER" id="PTHR47313">
    <property type="entry name" value="RIBOSOMAL RNA LARGE SUBUNIT METHYLTRANSFERASE K/L"/>
    <property type="match status" value="1"/>
</dbReference>
<dbReference type="InterPro" id="IPR053943">
    <property type="entry name" value="RlmKL-like_Mtase_CS"/>
</dbReference>
<evidence type="ECO:0000256" key="1">
    <source>
        <dbReference type="ARBA" id="ARBA00022603"/>
    </source>
</evidence>
<accession>A0ABQ0E3T7</accession>
<dbReference type="InterPro" id="IPR054170">
    <property type="entry name" value="RlmL_1st"/>
</dbReference>
<dbReference type="EMBL" id="BAAFSF010000004">
    <property type="protein sequence ID" value="GAB1252361.1"/>
    <property type="molecule type" value="Genomic_DNA"/>
</dbReference>
<organism evidence="6 7">
    <name type="scientific">Porphyromonas miyakawae</name>
    <dbReference type="NCBI Taxonomy" id="3137470"/>
    <lineage>
        <taxon>Bacteria</taxon>
        <taxon>Pseudomonadati</taxon>
        <taxon>Bacteroidota</taxon>
        <taxon>Bacteroidia</taxon>
        <taxon>Bacteroidales</taxon>
        <taxon>Porphyromonadaceae</taxon>
        <taxon>Porphyromonas</taxon>
    </lineage>
</organism>
<dbReference type="SUPFAM" id="SSF53335">
    <property type="entry name" value="S-adenosyl-L-methionine-dependent methyltransferases"/>
    <property type="match status" value="1"/>
</dbReference>
<gene>
    <name evidence="6" type="ORF">Tsumi_14670</name>
</gene>
<comment type="caution">
    <text evidence="6">The sequence shown here is derived from an EMBL/GenBank/DDBJ whole genome shotgun (WGS) entry which is preliminary data.</text>
</comment>
<keyword evidence="7" id="KW-1185">Reference proteome</keyword>
<keyword evidence="1" id="KW-0489">Methyltransferase</keyword>
<dbReference type="PANTHER" id="PTHR47313:SF1">
    <property type="entry name" value="RIBOSOMAL RNA LARGE SUBUNIT METHYLTRANSFERASE K_L"/>
    <property type="match status" value="1"/>
</dbReference>
<dbReference type="Gene3D" id="3.40.50.150">
    <property type="entry name" value="Vaccinia Virus protein VP39"/>
    <property type="match status" value="1"/>
</dbReference>
<sequence length="483" mass="54833">MANLQPTDFTEATRFAMTATTLAGVEPQLADELKALGATQIEIGRRVVTFEGDQQLLYKANYSLRTALRILKPILQFRATDYDALYERFVKFNWHLLLPLEGRFFIDTAIFSEHFTNSRYALYRLKDAIRDFDAASSHPRNVEACKERRCDLCLHLHISGDRVVLSLDSSGESLHHRGYRAAYNEAPLNEVLAAAILLKAGYDGSQPLMDPMCGSGTFLIEGAMIASHTPAGRFRPDFNFKHWQDFDASLWSEVRAEAESHIIPIEKTIWGSDRNFKAVGIAGANAARAGFKSQIQLDQIDIVNVAAPDEPTLLVLNPPYGKRIGHENLEQLYRNIGSVLKHQFGGCEAWVLASPPELLTLLGLKQKHRETLFNGELQCELRSYELFEGKHKAWKADKAENRAKRSIPTDSRTLSPFTPAPNSEAQPRRKRERSRFIDGHPLPDAKSYERPRGYRQEIQVFGSDVNTKSQRRREPEQKRKRKE</sequence>
<name>A0ABQ0E3T7_9PORP</name>
<dbReference type="CDD" id="cd11715">
    <property type="entry name" value="THUMP_AdoMetMT"/>
    <property type="match status" value="1"/>
</dbReference>
<dbReference type="RefSeq" id="WP_411916117.1">
    <property type="nucleotide sequence ID" value="NZ_BAAFSF010000004.1"/>
</dbReference>
<dbReference type="PROSITE" id="PS01261">
    <property type="entry name" value="UPF0020"/>
    <property type="match status" value="1"/>
</dbReference>
<reference evidence="6 7" key="1">
    <citation type="journal article" date="2025" name="Int. J. Syst. Evol. Microbiol.">
        <title>Desulfovibrio falkowii sp. nov., Porphyromonas miyakawae sp. nov., Mediterraneibacter flintii sp. nov. and Owariibacterium komagatae gen. nov., sp. nov., isolated from human faeces.</title>
        <authorList>
            <person name="Hamaguchi T."/>
            <person name="Ohara M."/>
            <person name="Hisatomi A."/>
            <person name="Sekiguchi K."/>
            <person name="Takeda J.I."/>
            <person name="Ueyama J."/>
            <person name="Ito M."/>
            <person name="Nishiwaki H."/>
            <person name="Ogi T."/>
            <person name="Hirayama M."/>
            <person name="Ohkuma M."/>
            <person name="Sakamoto M."/>
            <person name="Ohno K."/>
        </authorList>
    </citation>
    <scope>NUCLEOTIDE SEQUENCE [LARGE SCALE GENOMIC DNA]</scope>
    <source>
        <strain evidence="6 7">13CB11C</strain>
    </source>
</reference>
<dbReference type="InterPro" id="IPR029063">
    <property type="entry name" value="SAM-dependent_MTases_sf"/>
</dbReference>
<dbReference type="InterPro" id="IPR000241">
    <property type="entry name" value="RlmKL-like_Mtase"/>
</dbReference>
<dbReference type="Pfam" id="PF22020">
    <property type="entry name" value="RlmL_1st"/>
    <property type="match status" value="1"/>
</dbReference>
<dbReference type="InterPro" id="IPR002052">
    <property type="entry name" value="DNA_methylase_N6_adenine_CS"/>
</dbReference>
<protein>
    <submittedName>
        <fullName evidence="6">THUMP domain-containing protein</fullName>
    </submittedName>
</protein>
<dbReference type="Gene3D" id="3.30.2130.30">
    <property type="match status" value="1"/>
</dbReference>
<feature type="compositionally biased region" description="Polar residues" evidence="3">
    <location>
        <begin position="408"/>
        <end position="425"/>
    </location>
</feature>
<dbReference type="PROSITE" id="PS00092">
    <property type="entry name" value="N6_MTASE"/>
    <property type="match status" value="1"/>
</dbReference>